<reference evidence="2" key="1">
    <citation type="submission" date="2017-08" db="EMBL/GenBank/DDBJ databases">
        <authorList>
            <person name="Polle J.E."/>
            <person name="Barry K."/>
            <person name="Cushman J."/>
            <person name="Schmutz J."/>
            <person name="Tran D."/>
            <person name="Hathwaick L.T."/>
            <person name="Yim W.C."/>
            <person name="Jenkins J."/>
            <person name="Mckie-Krisberg Z.M."/>
            <person name="Prochnik S."/>
            <person name="Lindquist E."/>
            <person name="Dockter R.B."/>
            <person name="Adam C."/>
            <person name="Molina H."/>
            <person name="Bunkerborg J."/>
            <person name="Jin E."/>
            <person name="Buchheim M."/>
            <person name="Magnuson J."/>
        </authorList>
    </citation>
    <scope>NUCLEOTIDE SEQUENCE</scope>
    <source>
        <strain evidence="2">CCAP 19/18</strain>
    </source>
</reference>
<name>A0ABQ7FWI1_DUNSA</name>
<dbReference type="EMBL" id="MU070744">
    <property type="protein sequence ID" value="KAF5826728.1"/>
    <property type="molecule type" value="Genomic_DNA"/>
</dbReference>
<keyword evidence="3" id="KW-1185">Reference proteome</keyword>
<evidence type="ECO:0000256" key="1">
    <source>
        <dbReference type="SAM" id="MobiDB-lite"/>
    </source>
</evidence>
<evidence type="ECO:0000313" key="2">
    <source>
        <dbReference type="EMBL" id="KAF5826728.1"/>
    </source>
</evidence>
<proteinExistence type="predicted"/>
<gene>
    <name evidence="2" type="ORF">DUNSADRAFT_2225</name>
</gene>
<sequence length="72" mass="7651">MASVDRMRSAHQAQLRAASRVPTLRPLAHMGPDESKSQVSRSFSIFKAFSKGLLQVVAATAARGSTVILAAL</sequence>
<comment type="caution">
    <text evidence="2">The sequence shown here is derived from an EMBL/GenBank/DDBJ whole genome shotgun (WGS) entry which is preliminary data.</text>
</comment>
<feature type="region of interest" description="Disordered" evidence="1">
    <location>
        <begin position="1"/>
        <end position="39"/>
    </location>
</feature>
<evidence type="ECO:0000313" key="3">
    <source>
        <dbReference type="Proteomes" id="UP000815325"/>
    </source>
</evidence>
<organism evidence="2 3">
    <name type="scientific">Dunaliella salina</name>
    <name type="common">Green alga</name>
    <name type="synonym">Protococcus salinus</name>
    <dbReference type="NCBI Taxonomy" id="3046"/>
    <lineage>
        <taxon>Eukaryota</taxon>
        <taxon>Viridiplantae</taxon>
        <taxon>Chlorophyta</taxon>
        <taxon>core chlorophytes</taxon>
        <taxon>Chlorophyceae</taxon>
        <taxon>CS clade</taxon>
        <taxon>Chlamydomonadales</taxon>
        <taxon>Dunaliellaceae</taxon>
        <taxon>Dunaliella</taxon>
    </lineage>
</organism>
<dbReference type="Proteomes" id="UP000815325">
    <property type="component" value="Unassembled WGS sequence"/>
</dbReference>
<accession>A0ABQ7FWI1</accession>
<evidence type="ECO:0008006" key="4">
    <source>
        <dbReference type="Google" id="ProtNLM"/>
    </source>
</evidence>
<protein>
    <recommendedName>
        <fullName evidence="4">Encoded protein</fullName>
    </recommendedName>
</protein>